<dbReference type="GO" id="GO:0008168">
    <property type="term" value="F:methyltransferase activity"/>
    <property type="evidence" value="ECO:0007669"/>
    <property type="project" value="UniProtKB-KW"/>
</dbReference>
<evidence type="ECO:0000256" key="2">
    <source>
        <dbReference type="ARBA" id="ARBA00022603"/>
    </source>
</evidence>
<dbReference type="InterPro" id="IPR010426">
    <property type="entry name" value="MTTB_MeTrfase"/>
</dbReference>
<keyword evidence="3" id="KW-0808">Transferase</keyword>
<evidence type="ECO:0008006" key="6">
    <source>
        <dbReference type="Google" id="ProtNLM"/>
    </source>
</evidence>
<dbReference type="InterPro" id="IPR038601">
    <property type="entry name" value="MttB-like_sf"/>
</dbReference>
<accession>A0A662DA54</accession>
<dbReference type="Gene3D" id="3.20.20.480">
    <property type="entry name" value="Trimethylamine methyltransferase-like"/>
    <property type="match status" value="1"/>
</dbReference>
<evidence type="ECO:0000313" key="5">
    <source>
        <dbReference type="Proteomes" id="UP000280417"/>
    </source>
</evidence>
<evidence type="ECO:0000256" key="1">
    <source>
        <dbReference type="ARBA" id="ARBA00007137"/>
    </source>
</evidence>
<dbReference type="AlphaFoldDB" id="A0A662DA54"/>
<evidence type="ECO:0000256" key="3">
    <source>
        <dbReference type="ARBA" id="ARBA00022679"/>
    </source>
</evidence>
<keyword evidence="2" id="KW-0489">Methyltransferase</keyword>
<dbReference type="Pfam" id="PF06253">
    <property type="entry name" value="MTTB"/>
    <property type="match status" value="1"/>
</dbReference>
<name>A0A662DA54_UNCAE</name>
<sequence>HRVIPELKILSEAEMEWINETALKILEDVGVRFHHKEALDFLKRAGARIEGEDVVKIPRNLVKDALKEVPSHFTLYNRDMTESFVWGKSYIHFGAGGSAIRFLDSDGKTARDPTTEDLIKTYQVIDALPEISWTAPGFIVKDVPVEIVGVWRFYLRLKFASKPCSPDGISIQDLIDNLDLLRIVRGSEEAFREKPFGQVESCPVPPLTWSEEGAGFLVEGARAKLPVSIISMPLAGGAAPATVAGSVAQQVAETLSGLVLVQIISPGTPCIYAGAPAYMDMRYGTAALSSIEAIMMLMANTQMGKYYNLPTGGGDSNSDSKLIDFQTGAESAMTQFLIPLAGNNGPLGLGFLDSQRTYSLEKLVIDHEICRFVKKLLQGIDISEETLALEVIKDVGVGGNFLTHQHTLDWFKKEYLFSTIFDRQGREDWEAAGWKDTYSRARERVKEILNTTSLNRLDPAVDNSLDQKMDSILRRRGFKLSDFESLLPKK</sequence>
<organism evidence="4 5">
    <name type="scientific">Aerophobetes bacterium</name>
    <dbReference type="NCBI Taxonomy" id="2030807"/>
    <lineage>
        <taxon>Bacteria</taxon>
        <taxon>Candidatus Aerophobota</taxon>
    </lineage>
</organism>
<dbReference type="EMBL" id="QMQA01000152">
    <property type="protein sequence ID" value="RLE12610.1"/>
    <property type="molecule type" value="Genomic_DNA"/>
</dbReference>
<comment type="similarity">
    <text evidence="1">Belongs to the trimethylamine methyltransferase family.</text>
</comment>
<dbReference type="Proteomes" id="UP000280417">
    <property type="component" value="Unassembled WGS sequence"/>
</dbReference>
<feature type="non-terminal residue" evidence="4">
    <location>
        <position position="1"/>
    </location>
</feature>
<dbReference type="GO" id="GO:0032259">
    <property type="term" value="P:methylation"/>
    <property type="evidence" value="ECO:0007669"/>
    <property type="project" value="UniProtKB-KW"/>
</dbReference>
<gene>
    <name evidence="4" type="ORF">DRJ04_05880</name>
</gene>
<protein>
    <recommendedName>
        <fullName evidence="6">Trimethylamine methyltransferase</fullName>
    </recommendedName>
</protein>
<proteinExistence type="inferred from homology"/>
<dbReference type="GO" id="GO:0015948">
    <property type="term" value="P:methanogenesis"/>
    <property type="evidence" value="ECO:0007669"/>
    <property type="project" value="InterPro"/>
</dbReference>
<comment type="caution">
    <text evidence="4">The sequence shown here is derived from an EMBL/GenBank/DDBJ whole genome shotgun (WGS) entry which is preliminary data.</text>
</comment>
<evidence type="ECO:0000313" key="4">
    <source>
        <dbReference type="EMBL" id="RLE12610.1"/>
    </source>
</evidence>
<reference evidence="4 5" key="1">
    <citation type="submission" date="2018-06" db="EMBL/GenBank/DDBJ databases">
        <title>Extensive metabolic versatility and redundancy in microbially diverse, dynamic hydrothermal sediments.</title>
        <authorList>
            <person name="Dombrowski N."/>
            <person name="Teske A."/>
            <person name="Baker B.J."/>
        </authorList>
    </citation>
    <scope>NUCLEOTIDE SEQUENCE [LARGE SCALE GENOMIC DNA]</scope>
    <source>
        <strain evidence="4">B3_G15</strain>
    </source>
</reference>